<dbReference type="GO" id="GO:0042840">
    <property type="term" value="P:D-glucuronate catabolic process"/>
    <property type="evidence" value="ECO:0007669"/>
    <property type="project" value="TreeGrafter"/>
</dbReference>
<comment type="caution">
    <text evidence="5">The sequence shown here is derived from an EMBL/GenBank/DDBJ whole genome shotgun (WGS) entry which is preliminary data.</text>
</comment>
<dbReference type="CDD" id="cd01166">
    <property type="entry name" value="KdgK"/>
    <property type="match status" value="1"/>
</dbReference>
<dbReference type="PANTHER" id="PTHR43085:SF15">
    <property type="entry name" value="2-DEHYDRO-3-DEOXYGLUCONOKINASE"/>
    <property type="match status" value="1"/>
</dbReference>
<dbReference type="EC" id="2.7.1.45" evidence="5"/>
<dbReference type="GO" id="GO:0005829">
    <property type="term" value="C:cytosol"/>
    <property type="evidence" value="ECO:0007669"/>
    <property type="project" value="TreeGrafter"/>
</dbReference>
<evidence type="ECO:0000259" key="4">
    <source>
        <dbReference type="Pfam" id="PF00294"/>
    </source>
</evidence>
<dbReference type="Gene3D" id="3.40.1190.20">
    <property type="match status" value="1"/>
</dbReference>
<gene>
    <name evidence="5" type="primary">kdgK_3</name>
    <name evidence="5" type="ORF">Mlute_00599</name>
</gene>
<reference evidence="5 6" key="1">
    <citation type="submission" date="2018-08" db="EMBL/GenBank/DDBJ databases">
        <title>Meiothermus luteus KCTC 52599 genome sequencing project.</title>
        <authorList>
            <person name="Da Costa M.S."/>
            <person name="Albuquerque L."/>
            <person name="Raposo P."/>
            <person name="Froufe H.J.C."/>
            <person name="Barroso C.S."/>
            <person name="Egas C."/>
        </authorList>
    </citation>
    <scope>NUCLEOTIDE SEQUENCE [LARGE SCALE GENOMIC DNA]</scope>
    <source>
        <strain evidence="5 6">KCTC 52599</strain>
    </source>
</reference>
<feature type="domain" description="Carbohydrate kinase PfkB" evidence="4">
    <location>
        <begin position="8"/>
        <end position="304"/>
    </location>
</feature>
<dbReference type="OrthoDB" id="9813569at2"/>
<dbReference type="InterPro" id="IPR050306">
    <property type="entry name" value="PfkB_Carbo_kinase"/>
</dbReference>
<dbReference type="InterPro" id="IPR029056">
    <property type="entry name" value="Ribokinase-like"/>
</dbReference>
<dbReference type="GO" id="GO:0006974">
    <property type="term" value="P:DNA damage response"/>
    <property type="evidence" value="ECO:0007669"/>
    <property type="project" value="TreeGrafter"/>
</dbReference>
<dbReference type="PANTHER" id="PTHR43085">
    <property type="entry name" value="HEXOKINASE FAMILY MEMBER"/>
    <property type="match status" value="1"/>
</dbReference>
<evidence type="ECO:0000313" key="6">
    <source>
        <dbReference type="Proteomes" id="UP000265800"/>
    </source>
</evidence>
<sequence length="312" mass="33022">MKTLDIIGIGEAMVELSAEEPLSQATHLRRSYGGDVLNALIAAARLGARVGFISRVGQDPFGPGLLSSWQAEGVDTRHAPLVEGENGVYFISLQANGEREFTYRRAGSAASRLSPAALDPAYLRQGRVLLLSGITQALSETAQATCLEAARLARGAGLLVAFDPNYRPRLWAPRGGLEAAQTAWSELKPYVDLLLPSHPADLPALALEGKSPPEALQALASQGFRVALKAGPEGAWLAWEGRIHRLPPSPTGAIRDTTGAGDAWNGVFLHGLLLGLSPEEAGARANRAAAQKLGFRGAIPPWPWPQALAAKE</sequence>
<evidence type="ECO:0000256" key="3">
    <source>
        <dbReference type="ARBA" id="ARBA00022777"/>
    </source>
</evidence>
<dbReference type="Proteomes" id="UP000265800">
    <property type="component" value="Unassembled WGS sequence"/>
</dbReference>
<keyword evidence="6" id="KW-1185">Reference proteome</keyword>
<dbReference type="RefSeq" id="WP_119359279.1">
    <property type="nucleotide sequence ID" value="NZ_QWKZ01000012.1"/>
</dbReference>
<evidence type="ECO:0000256" key="2">
    <source>
        <dbReference type="ARBA" id="ARBA00022679"/>
    </source>
</evidence>
<dbReference type="GO" id="GO:0008673">
    <property type="term" value="F:2-dehydro-3-deoxygluconokinase activity"/>
    <property type="evidence" value="ECO:0007669"/>
    <property type="project" value="UniProtKB-EC"/>
</dbReference>
<dbReference type="Pfam" id="PF00294">
    <property type="entry name" value="PfkB"/>
    <property type="match status" value="1"/>
</dbReference>
<keyword evidence="2 5" id="KW-0808">Transferase</keyword>
<evidence type="ECO:0000256" key="1">
    <source>
        <dbReference type="ARBA" id="ARBA00010688"/>
    </source>
</evidence>
<keyword evidence="3 5" id="KW-0418">Kinase</keyword>
<dbReference type="AlphaFoldDB" id="A0A399F109"/>
<dbReference type="SUPFAM" id="SSF53613">
    <property type="entry name" value="Ribokinase-like"/>
    <property type="match status" value="1"/>
</dbReference>
<accession>A0A399F109</accession>
<comment type="similarity">
    <text evidence="1">Belongs to the carbohydrate kinase PfkB family.</text>
</comment>
<name>A0A399F109_9DEIN</name>
<evidence type="ECO:0000313" key="5">
    <source>
        <dbReference type="EMBL" id="RIH88472.1"/>
    </source>
</evidence>
<proteinExistence type="inferred from homology"/>
<dbReference type="InterPro" id="IPR011611">
    <property type="entry name" value="PfkB_dom"/>
</dbReference>
<dbReference type="GO" id="GO:0019698">
    <property type="term" value="P:D-galacturonate catabolic process"/>
    <property type="evidence" value="ECO:0007669"/>
    <property type="project" value="TreeGrafter"/>
</dbReference>
<protein>
    <submittedName>
        <fullName evidence="5">2-dehydro-3-deoxygluconokinase</fullName>
        <ecNumber evidence="5">2.7.1.45</ecNumber>
    </submittedName>
</protein>
<dbReference type="EMBL" id="QWKZ01000012">
    <property type="protein sequence ID" value="RIH88472.1"/>
    <property type="molecule type" value="Genomic_DNA"/>
</dbReference>
<organism evidence="5 6">
    <name type="scientific">Meiothermus luteus</name>
    <dbReference type="NCBI Taxonomy" id="2026184"/>
    <lineage>
        <taxon>Bacteria</taxon>
        <taxon>Thermotogati</taxon>
        <taxon>Deinococcota</taxon>
        <taxon>Deinococci</taxon>
        <taxon>Thermales</taxon>
        <taxon>Thermaceae</taxon>
        <taxon>Meiothermus</taxon>
    </lineage>
</organism>